<feature type="transmembrane region" description="Helical" evidence="7">
    <location>
        <begin position="215"/>
        <end position="238"/>
    </location>
</feature>
<dbReference type="Pfam" id="PF03631">
    <property type="entry name" value="Virul_fac_BrkB"/>
    <property type="match status" value="1"/>
</dbReference>
<evidence type="ECO:0000256" key="6">
    <source>
        <dbReference type="SAM" id="MobiDB-lite"/>
    </source>
</evidence>
<comment type="subcellular location">
    <subcellularLocation>
        <location evidence="1">Cell membrane</location>
        <topology evidence="1">Multi-pass membrane protein</topology>
    </subcellularLocation>
</comment>
<reference evidence="8 9" key="1">
    <citation type="submission" date="2017-01" db="EMBL/GenBank/DDBJ databases">
        <authorList>
            <person name="Mah S.A."/>
            <person name="Swanson W.J."/>
            <person name="Moy G.W."/>
            <person name="Vacquier V.D."/>
        </authorList>
    </citation>
    <scope>NUCLEOTIDE SEQUENCE [LARGE SCALE GENOMIC DNA]</scope>
    <source>
        <strain evidence="8 9">CPCC 203464</strain>
    </source>
</reference>
<dbReference type="GO" id="GO:0005886">
    <property type="term" value="C:plasma membrane"/>
    <property type="evidence" value="ECO:0007669"/>
    <property type="project" value="UniProtKB-SubCell"/>
</dbReference>
<keyword evidence="5 7" id="KW-0472">Membrane</keyword>
<gene>
    <name evidence="8" type="ORF">SAMN05445060_1237</name>
</gene>
<feature type="transmembrane region" description="Helical" evidence="7">
    <location>
        <begin position="21"/>
        <end position="44"/>
    </location>
</feature>
<evidence type="ECO:0000256" key="7">
    <source>
        <dbReference type="SAM" id="Phobius"/>
    </source>
</evidence>
<dbReference type="AlphaFoldDB" id="A0A1N7EEL6"/>
<organism evidence="8 9">
    <name type="scientific">Williamsia sterculiae</name>
    <dbReference type="NCBI Taxonomy" id="1344003"/>
    <lineage>
        <taxon>Bacteria</taxon>
        <taxon>Bacillati</taxon>
        <taxon>Actinomycetota</taxon>
        <taxon>Actinomycetes</taxon>
        <taxon>Mycobacteriales</taxon>
        <taxon>Nocardiaceae</taxon>
        <taxon>Williamsia</taxon>
    </lineage>
</organism>
<evidence type="ECO:0000256" key="2">
    <source>
        <dbReference type="ARBA" id="ARBA00022475"/>
    </source>
</evidence>
<evidence type="ECO:0000256" key="4">
    <source>
        <dbReference type="ARBA" id="ARBA00022989"/>
    </source>
</evidence>
<sequence>MWSNLHRLVWRTAVKAWQDSIVAMSAQAAFWQTLSLAPLLLGLLSSIGYVAGWFGPDTIDIVHARIIGFASRTFSENVVDEIIKPTVADVLGRGRVEFISIGFVMSLWAGSSAMSNFIDSISRAHEQNSLRNPVWQRIFALNVYLAFLVGAVFILPLVALGPTYINELLPDSWNPIGNHLIAYGYYPAVGLLLVLGLATMYHVALPRPLPWHRLIAGALLAAVVFAVASWILRIYLAYVVKAGYSYGALATPIAFLLFTFFLGFAIVIGAEFNATVQRMWPAKPSHIDVVRDWVSAQADDITGQLRGIPERLQTGPIRRRGHPAADARSTEMPMQSGDITEVARDGHQQRSRSPLRR</sequence>
<name>A0A1N7EEL6_9NOCA</name>
<evidence type="ECO:0000313" key="8">
    <source>
        <dbReference type="EMBL" id="SIR86613.1"/>
    </source>
</evidence>
<proteinExistence type="predicted"/>
<keyword evidence="2" id="KW-1003">Cell membrane</keyword>
<dbReference type="PANTHER" id="PTHR30213">
    <property type="entry name" value="INNER MEMBRANE PROTEIN YHJD"/>
    <property type="match status" value="1"/>
</dbReference>
<protein>
    <submittedName>
        <fullName evidence="8">Membrane protein</fullName>
    </submittedName>
</protein>
<keyword evidence="9" id="KW-1185">Reference proteome</keyword>
<evidence type="ECO:0000256" key="3">
    <source>
        <dbReference type="ARBA" id="ARBA00022692"/>
    </source>
</evidence>
<feature type="transmembrane region" description="Helical" evidence="7">
    <location>
        <begin position="98"/>
        <end position="118"/>
    </location>
</feature>
<feature type="transmembrane region" description="Helical" evidence="7">
    <location>
        <begin position="244"/>
        <end position="270"/>
    </location>
</feature>
<evidence type="ECO:0000313" key="9">
    <source>
        <dbReference type="Proteomes" id="UP000186218"/>
    </source>
</evidence>
<dbReference type="InterPro" id="IPR017039">
    <property type="entry name" value="Virul_fac_BrkB"/>
</dbReference>
<feature type="region of interest" description="Disordered" evidence="6">
    <location>
        <begin position="316"/>
        <end position="357"/>
    </location>
</feature>
<dbReference type="STRING" id="1344003.SAMN05445060_1237"/>
<dbReference type="PANTHER" id="PTHR30213:SF0">
    <property type="entry name" value="UPF0761 MEMBRANE PROTEIN YIHY"/>
    <property type="match status" value="1"/>
</dbReference>
<dbReference type="Proteomes" id="UP000186218">
    <property type="component" value="Unassembled WGS sequence"/>
</dbReference>
<dbReference type="EMBL" id="FTNT01000003">
    <property type="protein sequence ID" value="SIR86613.1"/>
    <property type="molecule type" value="Genomic_DNA"/>
</dbReference>
<feature type="transmembrane region" description="Helical" evidence="7">
    <location>
        <begin position="139"/>
        <end position="160"/>
    </location>
</feature>
<evidence type="ECO:0000256" key="1">
    <source>
        <dbReference type="ARBA" id="ARBA00004651"/>
    </source>
</evidence>
<keyword evidence="3 7" id="KW-0812">Transmembrane</keyword>
<accession>A0A1N7EEL6</accession>
<evidence type="ECO:0000256" key="5">
    <source>
        <dbReference type="ARBA" id="ARBA00023136"/>
    </source>
</evidence>
<keyword evidence="4 7" id="KW-1133">Transmembrane helix</keyword>
<feature type="transmembrane region" description="Helical" evidence="7">
    <location>
        <begin position="180"/>
        <end position="203"/>
    </location>
</feature>